<dbReference type="SUPFAM" id="SSF52151">
    <property type="entry name" value="FabD/lysophospholipase-like"/>
    <property type="match status" value="1"/>
</dbReference>
<evidence type="ECO:0000313" key="3">
    <source>
        <dbReference type="Proteomes" id="UP000592780"/>
    </source>
</evidence>
<dbReference type="InterPro" id="IPR016035">
    <property type="entry name" value="Acyl_Trfase/lysoPLipase"/>
</dbReference>
<dbReference type="AlphaFoldDB" id="A0A7W8QBQ6"/>
<keyword evidence="1" id="KW-1133">Transmembrane helix</keyword>
<feature type="transmembrane region" description="Helical" evidence="1">
    <location>
        <begin position="116"/>
        <end position="138"/>
    </location>
</feature>
<feature type="transmembrane region" description="Helical" evidence="1">
    <location>
        <begin position="73"/>
        <end position="95"/>
    </location>
</feature>
<dbReference type="Proteomes" id="UP000592780">
    <property type="component" value="Unassembled WGS sequence"/>
</dbReference>
<keyword evidence="1" id="KW-0472">Membrane</keyword>
<feature type="transmembrane region" description="Helical" evidence="1">
    <location>
        <begin position="329"/>
        <end position="350"/>
    </location>
</feature>
<feature type="transmembrane region" description="Helical" evidence="1">
    <location>
        <begin position="296"/>
        <end position="317"/>
    </location>
</feature>
<organism evidence="2 3">
    <name type="scientific">Paraburkholderia atlantica</name>
    <dbReference type="NCBI Taxonomy" id="2654982"/>
    <lineage>
        <taxon>Bacteria</taxon>
        <taxon>Pseudomonadati</taxon>
        <taxon>Pseudomonadota</taxon>
        <taxon>Betaproteobacteria</taxon>
        <taxon>Burkholderiales</taxon>
        <taxon>Burkholderiaceae</taxon>
        <taxon>Paraburkholderia</taxon>
    </lineage>
</organism>
<keyword evidence="3" id="KW-1185">Reference proteome</keyword>
<evidence type="ECO:0008006" key="4">
    <source>
        <dbReference type="Google" id="ProtNLM"/>
    </source>
</evidence>
<sequence>MNQTMRTSKTNSAEQTAEPAVNIMHVAGRHLLDAGHQIALYVPPLILLFLPLLALLPDQGHDVIETVVTGRQWAYIAIVLVPLALTVLLHSIQMLRRSAQLRESPDPLMPADDGWTFRWTVVLALFGMVVLAAPLYFFELGDTECIKTITGLAVADECHPSWPLVGLSAYFSFLILIPFILPHRSAPSGKMTGRIGRVARHHAPSIVQLALVSVMGIDVARDDAVIKDYGPVVLGALAALFVARLPTPAVLEGSTKRDSHWRRMRVCVGDGWTTLVLAAISLALLAIYPMEIGARLGSLFVLYSGVLSWLAIVSFAWSSFLLLRDRLSVAGLGIASVGMLTVIGVLYGSYDAITATKTSADIFTGDASSEASLAITATATDSIEHDFKAWSSVVGGSGSPRKVVIILAEGGGIRAAQWANEMLFTLNAGDSNILRNTYAIVGVSGGALGATSYLANLAALYDYQLGHGGGSKVPGEPTFVAFNNAQRALAQDLMAPWLARFITVGAIQAVLPRDAAPSAVLLALWKDNLTCAHEQFPRYLIPEYREVCARLPSLMNAPMRSFPKSVGEHALPRLVYTATHIETGARVVESSVDFTPLDFPDAFDVNRALGGNISLLDATYSSARFPGISRPGALVDAKGKVHGHVVDGGYLDGSGALTASDIVDAIERASEEKVIPVVLDLDNSPDDDKASQNVPDSMRAAGAAITQTYGMFKGIKQANGMRDLAAVASLRRQVCAFGGGLLTLQVPRKAGPLALGWTLSQQASNRLDSAGFKVAQPLTHSGARPAGPESLENAFKLARAHCT</sequence>
<name>A0A7W8QBQ6_PARAM</name>
<accession>A0A7W8QBQ6</accession>
<protein>
    <recommendedName>
        <fullName evidence="4">PNPLA domain-containing protein</fullName>
    </recommendedName>
</protein>
<proteinExistence type="predicted"/>
<feature type="transmembrane region" description="Helical" evidence="1">
    <location>
        <begin position="272"/>
        <end position="290"/>
    </location>
</feature>
<feature type="transmembrane region" description="Helical" evidence="1">
    <location>
        <begin position="38"/>
        <end position="57"/>
    </location>
</feature>
<reference evidence="2 3" key="1">
    <citation type="submission" date="2020-08" db="EMBL/GenBank/DDBJ databases">
        <title>Genomic Encyclopedia of Type Strains, Phase IV (KMG-V): Genome sequencing to study the core and pangenomes of soil and plant-associated prokaryotes.</title>
        <authorList>
            <person name="Whitman W."/>
        </authorList>
    </citation>
    <scope>NUCLEOTIDE SEQUENCE [LARGE SCALE GENOMIC DNA]</scope>
    <source>
        <strain evidence="2 3">JPY158</strain>
    </source>
</reference>
<evidence type="ECO:0000313" key="2">
    <source>
        <dbReference type="EMBL" id="MBB5427492.1"/>
    </source>
</evidence>
<comment type="caution">
    <text evidence="2">The sequence shown here is derived from an EMBL/GenBank/DDBJ whole genome shotgun (WGS) entry which is preliminary data.</text>
</comment>
<evidence type="ECO:0000256" key="1">
    <source>
        <dbReference type="SAM" id="Phobius"/>
    </source>
</evidence>
<dbReference type="EMBL" id="JACHDD010000009">
    <property type="protein sequence ID" value="MBB5427492.1"/>
    <property type="molecule type" value="Genomic_DNA"/>
</dbReference>
<feature type="transmembrane region" description="Helical" evidence="1">
    <location>
        <begin position="162"/>
        <end position="181"/>
    </location>
</feature>
<keyword evidence="1" id="KW-0812">Transmembrane</keyword>
<gene>
    <name evidence="2" type="ORF">HDG40_005671</name>
</gene>